<proteinExistence type="predicted"/>
<dbReference type="KEGG" id="luo:HHL09_20310"/>
<dbReference type="SFLD" id="SFLDS00003">
    <property type="entry name" value="Haloacid_Dehalogenase"/>
    <property type="match status" value="1"/>
</dbReference>
<dbReference type="PANTHER" id="PTHR46191">
    <property type="match status" value="1"/>
</dbReference>
<dbReference type="Proteomes" id="UP000501812">
    <property type="component" value="Chromosome"/>
</dbReference>
<reference evidence="1 2" key="1">
    <citation type="submission" date="2020-04" db="EMBL/GenBank/DDBJ databases">
        <title>Luteolibacter sp. G-1-1-1 isolated from soil.</title>
        <authorList>
            <person name="Dahal R.H."/>
        </authorList>
    </citation>
    <scope>NUCLEOTIDE SEQUENCE [LARGE SCALE GENOMIC DNA]</scope>
    <source>
        <strain evidence="1 2">G-1-1-1</strain>
    </source>
</reference>
<dbReference type="RefSeq" id="WP_169456459.1">
    <property type="nucleotide sequence ID" value="NZ_CP051774.1"/>
</dbReference>
<evidence type="ECO:0000313" key="2">
    <source>
        <dbReference type="Proteomes" id="UP000501812"/>
    </source>
</evidence>
<dbReference type="InterPro" id="IPR051828">
    <property type="entry name" value="HAD-like_hydrolase_domain"/>
</dbReference>
<dbReference type="NCBIfam" id="TIGR01549">
    <property type="entry name" value="HAD-SF-IA-v1"/>
    <property type="match status" value="1"/>
</dbReference>
<dbReference type="GO" id="GO:0016787">
    <property type="term" value="F:hydrolase activity"/>
    <property type="evidence" value="ECO:0007669"/>
    <property type="project" value="UniProtKB-KW"/>
</dbReference>
<dbReference type="EMBL" id="CP051774">
    <property type="protein sequence ID" value="QJE98031.1"/>
    <property type="molecule type" value="Genomic_DNA"/>
</dbReference>
<dbReference type="Pfam" id="PF00702">
    <property type="entry name" value="Hydrolase"/>
    <property type="match status" value="1"/>
</dbReference>
<dbReference type="Gene3D" id="1.10.150.720">
    <property type="entry name" value="Haloacid dehalogenase-like hydrolase"/>
    <property type="match status" value="1"/>
</dbReference>
<dbReference type="AlphaFoldDB" id="A0A858RN65"/>
<dbReference type="InterPro" id="IPR036412">
    <property type="entry name" value="HAD-like_sf"/>
</dbReference>
<dbReference type="InterPro" id="IPR023214">
    <property type="entry name" value="HAD_sf"/>
</dbReference>
<keyword evidence="1" id="KW-0378">Hydrolase</keyword>
<dbReference type="SUPFAM" id="SSF56784">
    <property type="entry name" value="HAD-like"/>
    <property type="match status" value="1"/>
</dbReference>
<sequence>MSSEPESIFIWDFDGTLGYREGMWSGALADLSRGLRPDLALGPEAFRPHLQSGFPWHDWEHVRKPQSPDEWWQAMSEVIHRAVAKVERLAAADYDAIVAGIRDEYLRADSWALFPDVLPFFSSLFASTKRHVILSNHVPELEEILRSLGIRDYFEAVFNSSLTGIEKPHAEAFAQVLRAYPDASGLIMIGDSYEADIAPAESAGIPAVLLRNSDPRARWSCRGMDELPPLLGEIAASRSLVLRSGYGGQAVNIGK</sequence>
<dbReference type="SFLD" id="SFLDG01129">
    <property type="entry name" value="C1.5:_HAD__Beta-PGM__Phosphata"/>
    <property type="match status" value="1"/>
</dbReference>
<dbReference type="Gene3D" id="3.40.50.1000">
    <property type="entry name" value="HAD superfamily/HAD-like"/>
    <property type="match status" value="1"/>
</dbReference>
<dbReference type="InterPro" id="IPR006439">
    <property type="entry name" value="HAD-SF_hydro_IA"/>
</dbReference>
<protein>
    <submittedName>
        <fullName evidence="1">HAD family hydrolase</fullName>
    </submittedName>
</protein>
<evidence type="ECO:0000313" key="1">
    <source>
        <dbReference type="EMBL" id="QJE98031.1"/>
    </source>
</evidence>
<keyword evidence="2" id="KW-1185">Reference proteome</keyword>
<accession>A0A858RN65</accession>
<gene>
    <name evidence="1" type="ORF">HHL09_20310</name>
</gene>
<organism evidence="1 2">
    <name type="scientific">Luteolibacter luteus</name>
    <dbReference type="NCBI Taxonomy" id="2728835"/>
    <lineage>
        <taxon>Bacteria</taxon>
        <taxon>Pseudomonadati</taxon>
        <taxon>Verrucomicrobiota</taxon>
        <taxon>Verrucomicrobiia</taxon>
        <taxon>Verrucomicrobiales</taxon>
        <taxon>Verrucomicrobiaceae</taxon>
        <taxon>Luteolibacter</taxon>
    </lineage>
</organism>
<dbReference type="InterPro" id="IPR044924">
    <property type="entry name" value="HAD-SF_hydro_IA_REG-2-like_cap"/>
</dbReference>
<name>A0A858RN65_9BACT</name>
<dbReference type="PANTHER" id="PTHR46191:SF2">
    <property type="entry name" value="HALOACID DEHALOGENASE-LIKE HYDROLASE DOMAIN-CONTAINING PROTEIN 3"/>
    <property type="match status" value="1"/>
</dbReference>